<dbReference type="InterPro" id="IPR003034">
    <property type="entry name" value="SAP_dom"/>
</dbReference>
<dbReference type="EMBL" id="AACS02000002">
    <property type="protein sequence ID" value="EAU88487.2"/>
    <property type="molecule type" value="Genomic_DNA"/>
</dbReference>
<evidence type="ECO:0000313" key="4">
    <source>
        <dbReference type="Proteomes" id="UP000001861"/>
    </source>
</evidence>
<dbReference type="eggNOG" id="ENOG502SFU2">
    <property type="taxonomic scope" value="Eukaryota"/>
</dbReference>
<dbReference type="GeneID" id="6009709"/>
<dbReference type="InterPro" id="IPR036361">
    <property type="entry name" value="SAP_dom_sf"/>
</dbReference>
<feature type="domain" description="SAP" evidence="2">
    <location>
        <begin position="30"/>
        <end position="64"/>
    </location>
</feature>
<feature type="compositionally biased region" description="Low complexity" evidence="1">
    <location>
        <begin position="80"/>
        <end position="98"/>
    </location>
</feature>
<dbReference type="KEGG" id="cci:CC1G_04193"/>
<feature type="region of interest" description="Disordered" evidence="1">
    <location>
        <begin position="158"/>
        <end position="189"/>
    </location>
</feature>
<dbReference type="Proteomes" id="UP000001861">
    <property type="component" value="Unassembled WGS sequence"/>
</dbReference>
<feature type="compositionally biased region" description="Polar residues" evidence="1">
    <location>
        <begin position="67"/>
        <end position="79"/>
    </location>
</feature>
<dbReference type="RefSeq" id="XP_001833214.2">
    <property type="nucleotide sequence ID" value="XM_001833162.2"/>
</dbReference>
<gene>
    <name evidence="3" type="ORF">CC1G_04193</name>
</gene>
<feature type="region of interest" description="Disordered" evidence="1">
    <location>
        <begin position="67"/>
        <end position="98"/>
    </location>
</feature>
<dbReference type="HOGENOM" id="CLU_058280_0_0_1"/>
<protein>
    <recommendedName>
        <fullName evidence="2">SAP domain-containing protein</fullName>
    </recommendedName>
</protein>
<evidence type="ECO:0000259" key="2">
    <source>
        <dbReference type="PROSITE" id="PS50800"/>
    </source>
</evidence>
<sequence>MFRIATVGRRPAQLLSRRSLASSVLLTRSWGNETVVQLRKEAKARGLSSKGTKALLIQRLEEYEANSIRQAPSPSNSRQASTAATAAPTASSNESSATAAAEFMNIKIPDFHPEPERGAPVPFLPDYIGTGVPTGPGENFVPKLVVVAGANTHIGGGPAHASVDATDPAPLSQVAGGAESQTQKPAAASTTEGGLFFDIAQDLGLLNQVPAPKPRPQTSFWQWFG</sequence>
<dbReference type="InParanoid" id="A8NF71"/>
<comment type="caution">
    <text evidence="3">The sequence shown here is derived from an EMBL/GenBank/DDBJ whole genome shotgun (WGS) entry which is preliminary data.</text>
</comment>
<dbReference type="Gene3D" id="1.10.720.30">
    <property type="entry name" value="SAP domain"/>
    <property type="match status" value="1"/>
</dbReference>
<keyword evidence="4" id="KW-1185">Reference proteome</keyword>
<dbReference type="SMART" id="SM00513">
    <property type="entry name" value="SAP"/>
    <property type="match status" value="1"/>
</dbReference>
<dbReference type="OMA" id="AWENETV"/>
<evidence type="ECO:0000256" key="1">
    <source>
        <dbReference type="SAM" id="MobiDB-lite"/>
    </source>
</evidence>
<feature type="compositionally biased region" description="Polar residues" evidence="1">
    <location>
        <begin position="179"/>
        <end position="189"/>
    </location>
</feature>
<dbReference type="OrthoDB" id="445357at2759"/>
<proteinExistence type="predicted"/>
<dbReference type="VEuPathDB" id="FungiDB:CC1G_04193"/>
<reference evidence="3 4" key="1">
    <citation type="journal article" date="2010" name="Proc. Natl. Acad. Sci. U.S.A.">
        <title>Insights into evolution of multicellular fungi from the assembled chromosomes of the mushroom Coprinopsis cinerea (Coprinus cinereus).</title>
        <authorList>
            <person name="Stajich J.E."/>
            <person name="Wilke S.K."/>
            <person name="Ahren D."/>
            <person name="Au C.H."/>
            <person name="Birren B.W."/>
            <person name="Borodovsky M."/>
            <person name="Burns C."/>
            <person name="Canback B."/>
            <person name="Casselton L.A."/>
            <person name="Cheng C.K."/>
            <person name="Deng J."/>
            <person name="Dietrich F.S."/>
            <person name="Fargo D.C."/>
            <person name="Farman M.L."/>
            <person name="Gathman A.C."/>
            <person name="Goldberg J."/>
            <person name="Guigo R."/>
            <person name="Hoegger P.J."/>
            <person name="Hooker J.B."/>
            <person name="Huggins A."/>
            <person name="James T.Y."/>
            <person name="Kamada T."/>
            <person name="Kilaru S."/>
            <person name="Kodira C."/>
            <person name="Kues U."/>
            <person name="Kupfer D."/>
            <person name="Kwan H.S."/>
            <person name="Lomsadze A."/>
            <person name="Li W."/>
            <person name="Lilly W.W."/>
            <person name="Ma L.J."/>
            <person name="Mackey A.J."/>
            <person name="Manning G."/>
            <person name="Martin F."/>
            <person name="Muraguchi H."/>
            <person name="Natvig D.O."/>
            <person name="Palmerini H."/>
            <person name="Ramesh M.A."/>
            <person name="Rehmeyer C.J."/>
            <person name="Roe B.A."/>
            <person name="Shenoy N."/>
            <person name="Stanke M."/>
            <person name="Ter-Hovhannisyan V."/>
            <person name="Tunlid A."/>
            <person name="Velagapudi R."/>
            <person name="Vision T.J."/>
            <person name="Zeng Q."/>
            <person name="Zolan M.E."/>
            <person name="Pukkila P.J."/>
        </authorList>
    </citation>
    <scope>NUCLEOTIDE SEQUENCE [LARGE SCALE GENOMIC DNA]</scope>
    <source>
        <strain evidence="4">Okayama-7 / 130 / ATCC MYA-4618 / FGSC 9003</strain>
    </source>
</reference>
<name>A8NF71_COPC7</name>
<organism evidence="3 4">
    <name type="scientific">Coprinopsis cinerea (strain Okayama-7 / 130 / ATCC MYA-4618 / FGSC 9003)</name>
    <name type="common">Inky cap fungus</name>
    <name type="synonym">Hormographiella aspergillata</name>
    <dbReference type="NCBI Taxonomy" id="240176"/>
    <lineage>
        <taxon>Eukaryota</taxon>
        <taxon>Fungi</taxon>
        <taxon>Dikarya</taxon>
        <taxon>Basidiomycota</taxon>
        <taxon>Agaricomycotina</taxon>
        <taxon>Agaricomycetes</taxon>
        <taxon>Agaricomycetidae</taxon>
        <taxon>Agaricales</taxon>
        <taxon>Agaricineae</taxon>
        <taxon>Psathyrellaceae</taxon>
        <taxon>Coprinopsis</taxon>
    </lineage>
</organism>
<dbReference type="SUPFAM" id="SSF68906">
    <property type="entry name" value="SAP domain"/>
    <property type="match status" value="1"/>
</dbReference>
<dbReference type="AlphaFoldDB" id="A8NF71"/>
<evidence type="ECO:0000313" key="3">
    <source>
        <dbReference type="EMBL" id="EAU88487.2"/>
    </source>
</evidence>
<dbReference type="PROSITE" id="PS50800">
    <property type="entry name" value="SAP"/>
    <property type="match status" value="1"/>
</dbReference>
<accession>A8NF71</accession>
<dbReference type="Pfam" id="PF02037">
    <property type="entry name" value="SAP"/>
    <property type="match status" value="1"/>
</dbReference>